<keyword evidence="4" id="KW-1185">Reference proteome</keyword>
<dbReference type="InterPro" id="IPR029030">
    <property type="entry name" value="Caspase-like_dom_sf"/>
</dbReference>
<name>A0A3S1CKJ9_9CYAN</name>
<dbReference type="Pfam" id="PF00656">
    <property type="entry name" value="Peptidase_C14"/>
    <property type="match status" value="1"/>
</dbReference>
<accession>A0A3S1CKJ9</accession>
<dbReference type="Gene3D" id="3.40.50.1460">
    <property type="match status" value="1"/>
</dbReference>
<evidence type="ECO:0000313" key="4">
    <source>
        <dbReference type="Proteomes" id="UP000271624"/>
    </source>
</evidence>
<dbReference type="GO" id="GO:0004197">
    <property type="term" value="F:cysteine-type endopeptidase activity"/>
    <property type="evidence" value="ECO:0007669"/>
    <property type="project" value="InterPro"/>
</dbReference>
<dbReference type="EMBL" id="RSCL01000013">
    <property type="protein sequence ID" value="RUT03428.1"/>
    <property type="molecule type" value="Genomic_DNA"/>
</dbReference>
<dbReference type="OrthoDB" id="8447555at2"/>
<gene>
    <name evidence="3" type="ORF">DSM106972_050670</name>
</gene>
<evidence type="ECO:0000259" key="1">
    <source>
        <dbReference type="Pfam" id="PF00656"/>
    </source>
</evidence>
<dbReference type="Proteomes" id="UP000271624">
    <property type="component" value="Unassembled WGS sequence"/>
</dbReference>
<dbReference type="Gene3D" id="3.40.50.1820">
    <property type="entry name" value="alpha/beta hydrolase"/>
    <property type="match status" value="1"/>
</dbReference>
<sequence>MTRNLYALLVGIDDYVSVSPLKGCVNDIRAVEAYLKGRVATDGYQLHLRTLLNKEATRQFVIEGFRQHLCQAEREDVALFYYAGHGGQQVSPEAFWALEPDRLDEILACYDYDNSKDSGGWGLADKELATLIAEVDQKEPHITIILDCCHSGAATRGDLDGDTAVRKCSIDRRERPLDSFIFSEADIKHLAVASPNPEVNPSGWTLPKGKHIVLSACRDSELAKEYTGEGKYRGAFSYFLLDTLQKANGSLTYRNLFKHTNALVRSKVTDQSPQIEATNLKDLDQPFLGGAIAPSTPYFTVSYDKKHGWVIDGGAVHGIPQPTGGQTTLLALFPFDSPPEQLCQLPAPIGRAEVINILPQLSIVKISDIENLNPETTYKAVITSLPLPPKGILMIGDADGIELARAALQKIGSGQQPSLYVAEVTTVEAAEFKLMARDGQYLISRPADDRPLVAQIQGYTAASAMQAIQRLEHMARWTNIAELSNPAKSRIQPGAVQMSLFQEGRELQEAQIRLEYQLKNGKWEQPTFRVKLKNTSNEPLYCALLDLTDQYAVDANLFSGGGVWLASGEETWALGGNLIYAKVPKELWKQEITEKKDLLKLIVSTAEFDATLLEQGNLDLPPSRDARVAQRGQGTLNRLMRRVQLRELGAAPEEEELYDDWVSSQVSITTVRPLNSTVIPNDIKGEGISLGSGVMLQPHPGLKAQASLTTVTQSTRDLGSRILPIIFRENSAVTQPFQFTTSRGSDPGLSALELSHVDAETIATVTPQQPLKLSVDTTVREGERVLAIAHDGEFFLPLGLGRTRAGKTEIIIERLPDPVSQGERNLTGAIRIFFQKVVSEKLGLEFPYPILAAVNVSPDGTVAYDREQKNVKQLVATAKRIVLYIHGFIGDTESMAPSVRNAQITGNGQQKSLGDQYDLVLSFDYESLNTSIETHARSLKQKLAEVGLEHNHGKVLHIVAHSMGGLVARWFIEREGGNAIANHLIMLGTPNGGSPWPTVQAWGTAALALLLNSLTTVAWPVKVLGSLVAAIETIDTTLDQIQPGSEFLKSLGASPDPQIPYTILAGNTSIAVDSNRLKPLMEKLMSHAVALPFFGQPNDIAATVYSIKQVPEGRSPQPLVLEIGCDHLVYFTDREGLNALSIAISQALSQQSIPITAR</sequence>
<dbReference type="SUPFAM" id="SSF52129">
    <property type="entry name" value="Caspase-like"/>
    <property type="match status" value="1"/>
</dbReference>
<dbReference type="InterPro" id="IPR055803">
    <property type="entry name" value="DUF7379"/>
</dbReference>
<dbReference type="InterPro" id="IPR050452">
    <property type="entry name" value="Metacaspase"/>
</dbReference>
<dbReference type="RefSeq" id="WP_127083399.1">
    <property type="nucleotide sequence ID" value="NZ_RSCL01000013.1"/>
</dbReference>
<dbReference type="AlphaFoldDB" id="A0A3S1CKJ9"/>
<dbReference type="PANTHER" id="PTHR48104">
    <property type="entry name" value="METACASPASE-4"/>
    <property type="match status" value="1"/>
</dbReference>
<evidence type="ECO:0000259" key="2">
    <source>
        <dbReference type="Pfam" id="PF24096"/>
    </source>
</evidence>
<dbReference type="GO" id="GO:0006508">
    <property type="term" value="P:proteolysis"/>
    <property type="evidence" value="ECO:0007669"/>
    <property type="project" value="InterPro"/>
</dbReference>
<feature type="domain" description="Peptidase C14 caspase" evidence="1">
    <location>
        <begin position="6"/>
        <end position="282"/>
    </location>
</feature>
<dbReference type="GO" id="GO:0005737">
    <property type="term" value="C:cytoplasm"/>
    <property type="evidence" value="ECO:0007669"/>
    <property type="project" value="TreeGrafter"/>
</dbReference>
<dbReference type="Pfam" id="PF24096">
    <property type="entry name" value="DUF7379"/>
    <property type="match status" value="1"/>
</dbReference>
<comment type="caution">
    <text evidence="3">The sequence shown here is derived from an EMBL/GenBank/DDBJ whole genome shotgun (WGS) entry which is preliminary data.</text>
</comment>
<reference evidence="3" key="1">
    <citation type="submission" date="2018-12" db="EMBL/GenBank/DDBJ databases">
        <authorList>
            <person name="Will S."/>
            <person name="Neumann-Schaal M."/>
            <person name="Henke P."/>
        </authorList>
    </citation>
    <scope>NUCLEOTIDE SEQUENCE</scope>
    <source>
        <strain evidence="3">PCC 7102</strain>
    </source>
</reference>
<protein>
    <recommendedName>
        <fullName evidence="5">Caspase</fullName>
    </recommendedName>
</protein>
<organism evidence="3 4">
    <name type="scientific">Dulcicalothrix desertica PCC 7102</name>
    <dbReference type="NCBI Taxonomy" id="232991"/>
    <lineage>
        <taxon>Bacteria</taxon>
        <taxon>Bacillati</taxon>
        <taxon>Cyanobacteriota</taxon>
        <taxon>Cyanophyceae</taxon>
        <taxon>Nostocales</taxon>
        <taxon>Calotrichaceae</taxon>
        <taxon>Dulcicalothrix</taxon>
    </lineage>
</organism>
<reference evidence="3" key="2">
    <citation type="journal article" date="2019" name="Genome Biol. Evol.">
        <title>Day and night: Metabolic profiles and evolutionary relationships of six axenic non-marine cyanobacteria.</title>
        <authorList>
            <person name="Will S.E."/>
            <person name="Henke P."/>
            <person name="Boedeker C."/>
            <person name="Huang S."/>
            <person name="Brinkmann H."/>
            <person name="Rohde M."/>
            <person name="Jarek M."/>
            <person name="Friedl T."/>
            <person name="Seufert S."/>
            <person name="Schumacher M."/>
            <person name="Overmann J."/>
            <person name="Neumann-Schaal M."/>
            <person name="Petersen J."/>
        </authorList>
    </citation>
    <scope>NUCLEOTIDE SEQUENCE [LARGE SCALE GENOMIC DNA]</scope>
    <source>
        <strain evidence="3">PCC 7102</strain>
    </source>
</reference>
<proteinExistence type="predicted"/>
<dbReference type="PANTHER" id="PTHR48104:SF30">
    <property type="entry name" value="METACASPASE-1"/>
    <property type="match status" value="1"/>
</dbReference>
<evidence type="ECO:0000313" key="3">
    <source>
        <dbReference type="EMBL" id="RUT03428.1"/>
    </source>
</evidence>
<feature type="domain" description="DUF7379" evidence="2">
    <location>
        <begin position="882"/>
        <end position="1019"/>
    </location>
</feature>
<dbReference type="InterPro" id="IPR011600">
    <property type="entry name" value="Pept_C14_caspase"/>
</dbReference>
<dbReference type="SUPFAM" id="SSF53474">
    <property type="entry name" value="alpha/beta-Hydrolases"/>
    <property type="match status" value="1"/>
</dbReference>
<evidence type="ECO:0008006" key="5">
    <source>
        <dbReference type="Google" id="ProtNLM"/>
    </source>
</evidence>
<dbReference type="InterPro" id="IPR029058">
    <property type="entry name" value="AB_hydrolase_fold"/>
</dbReference>